<keyword evidence="2" id="KW-0472">Membrane</keyword>
<dbReference type="RefSeq" id="WP_344154232.1">
    <property type="nucleotide sequence ID" value="NZ_BAAANF010000015.1"/>
</dbReference>
<evidence type="ECO:0000256" key="1">
    <source>
        <dbReference type="SAM" id="MobiDB-lite"/>
    </source>
</evidence>
<evidence type="ECO:0000259" key="4">
    <source>
        <dbReference type="Pfam" id="PF10648"/>
    </source>
</evidence>
<evidence type="ECO:0000313" key="6">
    <source>
        <dbReference type="Proteomes" id="UP001500280"/>
    </source>
</evidence>
<feature type="region of interest" description="Disordered" evidence="1">
    <location>
        <begin position="81"/>
        <end position="134"/>
    </location>
</feature>
<organism evidence="5 6">
    <name type="scientific">Kribbella yunnanensis</name>
    <dbReference type="NCBI Taxonomy" id="190194"/>
    <lineage>
        <taxon>Bacteria</taxon>
        <taxon>Bacillati</taxon>
        <taxon>Actinomycetota</taxon>
        <taxon>Actinomycetes</taxon>
        <taxon>Propionibacteriales</taxon>
        <taxon>Kribbellaceae</taxon>
        <taxon>Kribbella</taxon>
    </lineage>
</organism>
<sequence length="380" mass="40713">MNDHPTDPFDEMMRRSLAEEADRIEPTDALPEILTRAHTVRRPVARRPWVITAGLAAVGTAAAVGGFTVFNGNLNTANEGDAVAGQGNVTSASGAPSTPPDTPRSEPTKAPTVPPTEDKSVSTQPRRGVPEQPVTGKPVPVYWLGNAMAGKSVKKPAVQARSSARLYRTWSKVSGRPAYQAVKIMTTRQPEDTDYYSVWKGAEVNSVTLDSDVVTVDFKQLPQGRMDAELAEMAAQQLVYTVQGALDDSSRPIQITQSGRTGIRLFGQVDTSQPLGRAQALDVQALVSIESPTEGALVSGSLVTVQGTAAAYEATVNYLATNLKTGQQYGSVVNAKEGQKFSPFTIELKLEPGPWQLEAYLLSPGDDSISDMDTKTIEVR</sequence>
<keyword evidence="2" id="KW-0812">Transmembrane</keyword>
<name>A0ABP4TQL9_9ACTN</name>
<gene>
    <name evidence="5" type="ORF">GCM10009745_41390</name>
</gene>
<feature type="compositionally biased region" description="Polar residues" evidence="1">
    <location>
        <begin position="87"/>
        <end position="96"/>
    </location>
</feature>
<protein>
    <recommendedName>
        <fullName evidence="7">GerMN domain-containing protein</fullName>
    </recommendedName>
</protein>
<accession>A0ABP4TQL9</accession>
<feature type="domain" description="Bacterial spore germination immunoglobulin-like" evidence="4">
    <location>
        <begin position="287"/>
        <end position="367"/>
    </location>
</feature>
<keyword evidence="2" id="KW-1133">Transmembrane helix</keyword>
<dbReference type="Pfam" id="PF10648">
    <property type="entry name" value="Gmad2"/>
    <property type="match status" value="1"/>
</dbReference>
<dbReference type="InterPro" id="IPR018911">
    <property type="entry name" value="Gmad2_Ig-like_dom"/>
</dbReference>
<evidence type="ECO:0000313" key="5">
    <source>
        <dbReference type="EMBL" id="GAA1691749.1"/>
    </source>
</evidence>
<evidence type="ECO:0008006" key="7">
    <source>
        <dbReference type="Google" id="ProtNLM"/>
    </source>
</evidence>
<dbReference type="Proteomes" id="UP001500280">
    <property type="component" value="Unassembled WGS sequence"/>
</dbReference>
<evidence type="ECO:0000256" key="2">
    <source>
        <dbReference type="SAM" id="Phobius"/>
    </source>
</evidence>
<feature type="domain" description="GerMN" evidence="3">
    <location>
        <begin position="141"/>
        <end position="259"/>
    </location>
</feature>
<dbReference type="EMBL" id="BAAANF010000015">
    <property type="protein sequence ID" value="GAA1691749.1"/>
    <property type="molecule type" value="Genomic_DNA"/>
</dbReference>
<reference evidence="6" key="1">
    <citation type="journal article" date="2019" name="Int. J. Syst. Evol. Microbiol.">
        <title>The Global Catalogue of Microorganisms (GCM) 10K type strain sequencing project: providing services to taxonomists for standard genome sequencing and annotation.</title>
        <authorList>
            <consortium name="The Broad Institute Genomics Platform"/>
            <consortium name="The Broad Institute Genome Sequencing Center for Infectious Disease"/>
            <person name="Wu L."/>
            <person name="Ma J."/>
        </authorList>
    </citation>
    <scope>NUCLEOTIDE SEQUENCE [LARGE SCALE GENOMIC DNA]</scope>
    <source>
        <strain evidence="6">JCM 14307</strain>
    </source>
</reference>
<keyword evidence="6" id="KW-1185">Reference proteome</keyword>
<dbReference type="InterPro" id="IPR019606">
    <property type="entry name" value="GerMN"/>
</dbReference>
<feature type="transmembrane region" description="Helical" evidence="2">
    <location>
        <begin position="49"/>
        <end position="70"/>
    </location>
</feature>
<evidence type="ECO:0000259" key="3">
    <source>
        <dbReference type="Pfam" id="PF10646"/>
    </source>
</evidence>
<proteinExistence type="predicted"/>
<comment type="caution">
    <text evidence="5">The sequence shown here is derived from an EMBL/GenBank/DDBJ whole genome shotgun (WGS) entry which is preliminary data.</text>
</comment>
<dbReference type="Pfam" id="PF10646">
    <property type="entry name" value="Germane"/>
    <property type="match status" value="1"/>
</dbReference>